<dbReference type="InterPro" id="IPR036388">
    <property type="entry name" value="WH-like_DNA-bd_sf"/>
</dbReference>
<sequence>MDWPDYSVLLAIAESGSLAAAARSTGQSHPTMMRRLNAIEARLDARVFERFRDGYQPTVAGEALLKAARDMREIATEAERKVAGRDNRPTGSVVLTTTDTLFASLLAPILAPFRNAFPGIVLDIRVSNDVYDLARRDAEIALRPSSDPELNLAGRRLGLIRQALYVPAETNGTVDKVPMLGLSADMPYGALHAWMKGAGLDARCVLRFNSILSMYNAARIGAGAAILPTYLADDDASLRRTGEPIAALETELWLLVHPDLRKTARVRAVLDYLAGNIRLD</sequence>
<evidence type="ECO:0000256" key="4">
    <source>
        <dbReference type="ARBA" id="ARBA00023163"/>
    </source>
</evidence>
<evidence type="ECO:0000256" key="2">
    <source>
        <dbReference type="ARBA" id="ARBA00023015"/>
    </source>
</evidence>
<organism evidence="6 7">
    <name type="scientific">Neoaquamicrobium sediminum</name>
    <dbReference type="NCBI Taxonomy" id="1849104"/>
    <lineage>
        <taxon>Bacteria</taxon>
        <taxon>Pseudomonadati</taxon>
        <taxon>Pseudomonadota</taxon>
        <taxon>Alphaproteobacteria</taxon>
        <taxon>Hyphomicrobiales</taxon>
        <taxon>Phyllobacteriaceae</taxon>
        <taxon>Neoaquamicrobium</taxon>
    </lineage>
</organism>
<evidence type="ECO:0000256" key="1">
    <source>
        <dbReference type="ARBA" id="ARBA00009437"/>
    </source>
</evidence>
<dbReference type="Gene3D" id="1.10.10.10">
    <property type="entry name" value="Winged helix-like DNA-binding domain superfamily/Winged helix DNA-binding domain"/>
    <property type="match status" value="1"/>
</dbReference>
<evidence type="ECO:0000313" key="7">
    <source>
        <dbReference type="Proteomes" id="UP001559025"/>
    </source>
</evidence>
<accession>A0ABV3WYE5</accession>
<comment type="caution">
    <text evidence="6">The sequence shown here is derived from an EMBL/GenBank/DDBJ whole genome shotgun (WGS) entry which is preliminary data.</text>
</comment>
<dbReference type="SUPFAM" id="SSF46785">
    <property type="entry name" value="Winged helix' DNA-binding domain"/>
    <property type="match status" value="1"/>
</dbReference>
<dbReference type="InterPro" id="IPR000847">
    <property type="entry name" value="LysR_HTH_N"/>
</dbReference>
<dbReference type="PANTHER" id="PTHR30537:SF3">
    <property type="entry name" value="TRANSCRIPTIONAL REGULATORY PROTEIN"/>
    <property type="match status" value="1"/>
</dbReference>
<keyword evidence="4" id="KW-0804">Transcription</keyword>
<dbReference type="InterPro" id="IPR005119">
    <property type="entry name" value="LysR_subst-bd"/>
</dbReference>
<evidence type="ECO:0000259" key="5">
    <source>
        <dbReference type="PROSITE" id="PS50931"/>
    </source>
</evidence>
<protein>
    <submittedName>
        <fullName evidence="6">LysR family transcriptional regulator</fullName>
    </submittedName>
</protein>
<keyword evidence="3" id="KW-0238">DNA-binding</keyword>
<dbReference type="PROSITE" id="PS50931">
    <property type="entry name" value="HTH_LYSR"/>
    <property type="match status" value="1"/>
</dbReference>
<dbReference type="Proteomes" id="UP001559025">
    <property type="component" value="Unassembled WGS sequence"/>
</dbReference>
<dbReference type="RefSeq" id="WP_368804231.1">
    <property type="nucleotide sequence ID" value="NZ_JAZHFV010000006.1"/>
</dbReference>
<dbReference type="EMBL" id="JAZHFV010000006">
    <property type="protein sequence ID" value="MEX4009296.1"/>
    <property type="molecule type" value="Genomic_DNA"/>
</dbReference>
<keyword evidence="7" id="KW-1185">Reference proteome</keyword>
<keyword evidence="2" id="KW-0805">Transcription regulation</keyword>
<evidence type="ECO:0000313" key="6">
    <source>
        <dbReference type="EMBL" id="MEX4009296.1"/>
    </source>
</evidence>
<reference evidence="6 7" key="1">
    <citation type="submission" date="2024-01" db="EMBL/GenBank/DDBJ databases">
        <title>New evidence supports the origin of RcGTA from prophage.</title>
        <authorList>
            <person name="Xu Y."/>
            <person name="Liu B."/>
            <person name="Chen F."/>
        </authorList>
    </citation>
    <scope>NUCLEOTIDE SEQUENCE [LARGE SCALE GENOMIC DNA]</scope>
    <source>
        <strain evidence="6 7">CBW1107-2</strain>
    </source>
</reference>
<dbReference type="PANTHER" id="PTHR30537">
    <property type="entry name" value="HTH-TYPE TRANSCRIPTIONAL REGULATOR"/>
    <property type="match status" value="1"/>
</dbReference>
<dbReference type="InterPro" id="IPR058163">
    <property type="entry name" value="LysR-type_TF_proteobact-type"/>
</dbReference>
<evidence type="ECO:0000256" key="3">
    <source>
        <dbReference type="ARBA" id="ARBA00023125"/>
    </source>
</evidence>
<dbReference type="SUPFAM" id="SSF53850">
    <property type="entry name" value="Periplasmic binding protein-like II"/>
    <property type="match status" value="1"/>
</dbReference>
<dbReference type="InterPro" id="IPR036390">
    <property type="entry name" value="WH_DNA-bd_sf"/>
</dbReference>
<dbReference type="Gene3D" id="3.40.190.290">
    <property type="match status" value="1"/>
</dbReference>
<comment type="similarity">
    <text evidence="1">Belongs to the LysR transcriptional regulatory family.</text>
</comment>
<dbReference type="Pfam" id="PF03466">
    <property type="entry name" value="LysR_substrate"/>
    <property type="match status" value="1"/>
</dbReference>
<proteinExistence type="inferred from homology"/>
<gene>
    <name evidence="6" type="ORF">V1479_18445</name>
</gene>
<name>A0ABV3WYE5_9HYPH</name>
<dbReference type="Pfam" id="PF00126">
    <property type="entry name" value="HTH_1"/>
    <property type="match status" value="1"/>
</dbReference>
<feature type="domain" description="HTH lysR-type" evidence="5">
    <location>
        <begin position="1"/>
        <end position="58"/>
    </location>
</feature>